<dbReference type="PANTHER" id="PTHR10256:SF0">
    <property type="entry name" value="INACTIVE SELENIDE, WATER DIKINASE-LIKE PROTEIN-RELATED"/>
    <property type="match status" value="1"/>
</dbReference>
<dbReference type="NCBIfam" id="NF002098">
    <property type="entry name" value="PRK00943.1"/>
    <property type="match status" value="1"/>
</dbReference>
<evidence type="ECO:0000256" key="7">
    <source>
        <dbReference type="ARBA" id="ARBA00022842"/>
    </source>
</evidence>
<comment type="catalytic activity">
    <reaction evidence="9">
        <text>hydrogenselenide + ATP + H2O = selenophosphate + AMP + phosphate + 2 H(+)</text>
        <dbReference type="Rhea" id="RHEA:18737"/>
        <dbReference type="ChEBI" id="CHEBI:15377"/>
        <dbReference type="ChEBI" id="CHEBI:15378"/>
        <dbReference type="ChEBI" id="CHEBI:16144"/>
        <dbReference type="ChEBI" id="CHEBI:29317"/>
        <dbReference type="ChEBI" id="CHEBI:30616"/>
        <dbReference type="ChEBI" id="CHEBI:43474"/>
        <dbReference type="ChEBI" id="CHEBI:456215"/>
        <dbReference type="EC" id="2.7.9.3"/>
    </reaction>
</comment>
<keyword evidence="7 9" id="KW-0460">Magnesium</keyword>
<accession>A0A8J6Y041</accession>
<feature type="domain" description="PurM-like C-terminal" evidence="11">
    <location>
        <begin position="255"/>
        <end position="429"/>
    </location>
</feature>
<dbReference type="GO" id="GO:0016260">
    <property type="term" value="P:selenocysteine biosynthetic process"/>
    <property type="evidence" value="ECO:0007669"/>
    <property type="project" value="InterPro"/>
</dbReference>
<dbReference type="PANTHER" id="PTHR10256">
    <property type="entry name" value="SELENIDE, WATER DIKINASE"/>
    <property type="match status" value="1"/>
</dbReference>
<gene>
    <name evidence="9 13" type="primary">selD</name>
    <name evidence="13" type="ORF">IFJ97_05905</name>
</gene>
<dbReference type="EC" id="2.7.9.3" evidence="9"/>
<comment type="subunit">
    <text evidence="9">Homodimer.</text>
</comment>
<evidence type="ECO:0000256" key="9">
    <source>
        <dbReference type="HAMAP-Rule" id="MF_00625"/>
    </source>
</evidence>
<dbReference type="InterPro" id="IPR010918">
    <property type="entry name" value="PurM-like_C_dom"/>
</dbReference>
<dbReference type="Proteomes" id="UP000598633">
    <property type="component" value="Unassembled WGS sequence"/>
</dbReference>
<evidence type="ECO:0000259" key="12">
    <source>
        <dbReference type="Pfam" id="PF11823"/>
    </source>
</evidence>
<keyword evidence="8 9" id="KW-0711">Selenium</keyword>
<dbReference type="Gene3D" id="3.30.1330.10">
    <property type="entry name" value="PurM-like, N-terminal domain"/>
    <property type="match status" value="1"/>
</dbReference>
<feature type="binding site" evidence="9">
    <location>
        <position position="177"/>
    </location>
    <ligand>
        <name>Mg(2+)</name>
        <dbReference type="ChEBI" id="CHEBI:18420"/>
    </ligand>
</feature>
<feature type="binding site" evidence="9">
    <location>
        <position position="137"/>
    </location>
    <ligand>
        <name>Mg(2+)</name>
        <dbReference type="ChEBI" id="CHEBI:18420"/>
    </ligand>
</feature>
<dbReference type="InterPro" id="IPR016188">
    <property type="entry name" value="PurM-like_N"/>
</dbReference>
<organism evidence="13 14">
    <name type="scientific">Candidatus Sulfomarinibacter kjeldsenii</name>
    <dbReference type="NCBI Taxonomy" id="2885994"/>
    <lineage>
        <taxon>Bacteria</taxon>
        <taxon>Pseudomonadati</taxon>
        <taxon>Acidobacteriota</taxon>
        <taxon>Thermoanaerobaculia</taxon>
        <taxon>Thermoanaerobaculales</taxon>
        <taxon>Candidatus Sulfomarinibacteraceae</taxon>
        <taxon>Candidatus Sulfomarinibacter</taxon>
    </lineage>
</organism>
<keyword evidence="3 9" id="KW-0479">Metal-binding</keyword>
<dbReference type="Pfam" id="PF02769">
    <property type="entry name" value="AIRS_C"/>
    <property type="match status" value="1"/>
</dbReference>
<dbReference type="GO" id="GO:0000287">
    <property type="term" value="F:magnesium ion binding"/>
    <property type="evidence" value="ECO:0007669"/>
    <property type="project" value="UniProtKB-UniRule"/>
</dbReference>
<dbReference type="InterPro" id="IPR004536">
    <property type="entry name" value="SPS/SelD"/>
</dbReference>
<feature type="binding site" description="in other chain" evidence="9">
    <location>
        <position position="177"/>
    </location>
    <ligand>
        <name>ATP</name>
        <dbReference type="ChEBI" id="CHEBI:30616"/>
        <note>ligand shared between dimeric partners</note>
    </ligand>
</feature>
<dbReference type="SUPFAM" id="SSF55326">
    <property type="entry name" value="PurM N-terminal domain-like"/>
    <property type="match status" value="1"/>
</dbReference>
<keyword evidence="2 9" id="KW-0808">Transferase</keyword>
<dbReference type="Pfam" id="PF00586">
    <property type="entry name" value="AIRS"/>
    <property type="match status" value="1"/>
</dbReference>
<comment type="similarity">
    <text evidence="1 9">Belongs to the selenophosphate synthase 1 family. Class I subfamily.</text>
</comment>
<dbReference type="HAMAP" id="MF_00625">
    <property type="entry name" value="SelD"/>
    <property type="match status" value="1"/>
</dbReference>
<protein>
    <recommendedName>
        <fullName evidence="9">Selenide, water dikinase</fullName>
        <ecNumber evidence="9">2.7.9.3</ecNumber>
    </recommendedName>
    <alternativeName>
        <fullName evidence="9">Selenium donor protein</fullName>
    </alternativeName>
    <alternativeName>
        <fullName evidence="9">Selenophosphate synthase</fullName>
    </alternativeName>
</protein>
<proteinExistence type="inferred from homology"/>
<dbReference type="GO" id="GO:0005524">
    <property type="term" value="F:ATP binding"/>
    <property type="evidence" value="ECO:0007669"/>
    <property type="project" value="UniProtKB-UniRule"/>
</dbReference>
<evidence type="ECO:0000313" key="14">
    <source>
        <dbReference type="Proteomes" id="UP000598633"/>
    </source>
</evidence>
<dbReference type="GO" id="GO:0004756">
    <property type="term" value="F:selenide, water dikinase activity"/>
    <property type="evidence" value="ECO:0007669"/>
    <property type="project" value="UniProtKB-UniRule"/>
</dbReference>
<name>A0A8J6Y041_9BACT</name>
<dbReference type="InterPro" id="IPR036676">
    <property type="entry name" value="PurM-like_C_sf"/>
</dbReference>
<dbReference type="Gene3D" id="3.90.650.10">
    <property type="entry name" value="PurM-like C-terminal domain"/>
    <property type="match status" value="1"/>
</dbReference>
<feature type="binding site" description="in other chain" evidence="9">
    <location>
        <position position="154"/>
    </location>
    <ligand>
        <name>ATP</name>
        <dbReference type="ChEBI" id="CHEBI:30616"/>
        <note>ligand shared between dimeric partners</note>
    </ligand>
</feature>
<dbReference type="InterPro" id="IPR021778">
    <property type="entry name" value="Se/S_carrier-like"/>
</dbReference>
<evidence type="ECO:0000256" key="3">
    <source>
        <dbReference type="ARBA" id="ARBA00022723"/>
    </source>
</evidence>
<comment type="cofactor">
    <cofactor evidence="9">
        <name>Mg(2+)</name>
        <dbReference type="ChEBI" id="CHEBI:18420"/>
    </cofactor>
    <text evidence="9">Binds 1 Mg(2+) ion per monomer.</text>
</comment>
<feature type="binding site" description="in other chain" evidence="9">
    <location>
        <begin position="134"/>
        <end position="136"/>
    </location>
    <ligand>
        <name>ATP</name>
        <dbReference type="ChEBI" id="CHEBI:30616"/>
        <note>ligand shared between dimeric partners</note>
    </ligand>
</feature>
<dbReference type="AlphaFoldDB" id="A0A8J6Y041"/>
<dbReference type="Pfam" id="PF11823">
    <property type="entry name" value="Se_S_carrier"/>
    <property type="match status" value="1"/>
</dbReference>
<evidence type="ECO:0000256" key="2">
    <source>
        <dbReference type="ARBA" id="ARBA00022679"/>
    </source>
</evidence>
<evidence type="ECO:0000256" key="5">
    <source>
        <dbReference type="ARBA" id="ARBA00022777"/>
    </source>
</evidence>
<dbReference type="InterPro" id="IPR036921">
    <property type="entry name" value="PurM-like_N_sf"/>
</dbReference>
<comment type="function">
    <text evidence="9">Synthesizes selenophosphate from selenide and ATP.</text>
</comment>
<evidence type="ECO:0000313" key="13">
    <source>
        <dbReference type="EMBL" id="MBD3870878.1"/>
    </source>
</evidence>
<dbReference type="CDD" id="cd02195">
    <property type="entry name" value="SelD"/>
    <property type="match status" value="1"/>
</dbReference>
<dbReference type="InterPro" id="IPR023061">
    <property type="entry name" value="SelD_I"/>
</dbReference>
<feature type="binding site" evidence="9">
    <location>
        <position position="313"/>
    </location>
    <ligand>
        <name>Mg(2+)</name>
        <dbReference type="ChEBI" id="CHEBI:18420"/>
    </ligand>
</feature>
<dbReference type="EMBL" id="JACXWA010000100">
    <property type="protein sequence ID" value="MBD3870878.1"/>
    <property type="molecule type" value="Genomic_DNA"/>
</dbReference>
<dbReference type="GO" id="GO:0005737">
    <property type="term" value="C:cytoplasm"/>
    <property type="evidence" value="ECO:0007669"/>
    <property type="project" value="TreeGrafter"/>
</dbReference>
<keyword evidence="5 9" id="KW-0418">Kinase</keyword>
<evidence type="ECO:0000259" key="11">
    <source>
        <dbReference type="Pfam" id="PF02769"/>
    </source>
</evidence>
<reference evidence="13 14" key="1">
    <citation type="submission" date="2020-08" db="EMBL/GenBank/DDBJ databases">
        <title>Acidobacteriota in marine sediments use diverse sulfur dissimilation pathways.</title>
        <authorList>
            <person name="Wasmund K."/>
        </authorList>
    </citation>
    <scope>NUCLEOTIDE SEQUENCE [LARGE SCALE GENOMIC DNA]</scope>
    <source>
        <strain evidence="13">MAG AM3-A</strain>
    </source>
</reference>
<feature type="domain" description="Putative Se/S carrier protein-like" evidence="12">
    <location>
        <begin position="6"/>
        <end position="73"/>
    </location>
</feature>
<evidence type="ECO:0000259" key="10">
    <source>
        <dbReference type="Pfam" id="PF00586"/>
    </source>
</evidence>
<sequence length="431" mass="44824">MSQRDLLLVFGSVQRVMRAERAARDAKLDVDAVPAPRSVSSQCGVVLEALADDVSALESLLGDMGLEPQSVWRRRGGSWTPSALDAAVLDDVIKLTEGSAYGGCGAKLAKSLLEKVLCGLPRLESEDVLVGIEYADDAGVIRVSEEIAIIHTTDFFPPMVDDPYAFGRIAAVNALSDVWAMGGTPLAGMNLVSYPLSQLGSEALKEILRGGLSALAEAGAVLAGGHTVEGQELLYGLAVTGTVHPDKIWRNAGTKPGDALVLTKPLGTGVITTAAKAEMADPTHLSTALRWMSTLNREAAEALQEFQPHAVTDVTGFGLAGHLAEMAEASGNAVEIDLGALPLLPGALEAAATGLVPAGAGKNRTSIEAVLEVEEGADELRVYLCLDPQTSGGLLASVLPEHADDLVRRLPGSAIVGRVTEGPKGTVHLVK</sequence>
<keyword evidence="6 9" id="KW-0067">ATP-binding</keyword>
<comment type="caution">
    <text evidence="13">The sequence shown here is derived from an EMBL/GenBank/DDBJ whole genome shotgun (WGS) entry which is preliminary data.</text>
</comment>
<dbReference type="NCBIfam" id="TIGR00476">
    <property type="entry name" value="selD"/>
    <property type="match status" value="1"/>
</dbReference>
<evidence type="ECO:0000256" key="1">
    <source>
        <dbReference type="ARBA" id="ARBA00008026"/>
    </source>
</evidence>
<feature type="domain" description="PurM-like N-terminal" evidence="10">
    <location>
        <begin position="136"/>
        <end position="243"/>
    </location>
</feature>
<feature type="site" description="Important for catalytic activity" evidence="9">
    <location>
        <position position="107"/>
    </location>
</feature>
<dbReference type="FunFam" id="3.30.1330.10:FF:000003">
    <property type="entry name" value="Selenide, water dikinase"/>
    <property type="match status" value="1"/>
</dbReference>
<evidence type="ECO:0000256" key="4">
    <source>
        <dbReference type="ARBA" id="ARBA00022741"/>
    </source>
</evidence>
<feature type="binding site" description="in other chain" evidence="9">
    <location>
        <position position="107"/>
    </location>
    <ligand>
        <name>ATP</name>
        <dbReference type="ChEBI" id="CHEBI:30616"/>
        <note>ligand shared between dimeric partners</note>
    </ligand>
</feature>
<evidence type="ECO:0000256" key="6">
    <source>
        <dbReference type="ARBA" id="ARBA00022840"/>
    </source>
</evidence>
<feature type="active site" evidence="9">
    <location>
        <position position="104"/>
    </location>
</feature>
<feature type="binding site" evidence="9">
    <location>
        <begin position="225"/>
        <end position="227"/>
    </location>
    <ligand>
        <name>ATP</name>
        <dbReference type="ChEBI" id="CHEBI:30616"/>
        <note>ligand shared between dimeric partners</note>
    </ligand>
</feature>
<dbReference type="SUPFAM" id="SSF56042">
    <property type="entry name" value="PurM C-terminal domain-like"/>
    <property type="match status" value="1"/>
</dbReference>
<evidence type="ECO:0000256" key="8">
    <source>
        <dbReference type="ARBA" id="ARBA00023266"/>
    </source>
</evidence>
<keyword evidence="4 9" id="KW-0547">Nucleotide-binding</keyword>